<reference evidence="2" key="1">
    <citation type="journal article" date="2017" name="Nat. Ecol. Evol.">
        <title>Genome expansion and lineage-specific genetic innovations in the forest pathogenic fungi Armillaria.</title>
        <authorList>
            <person name="Sipos G."/>
            <person name="Prasanna A.N."/>
            <person name="Walter M.C."/>
            <person name="O'Connor E."/>
            <person name="Balint B."/>
            <person name="Krizsan K."/>
            <person name="Kiss B."/>
            <person name="Hess J."/>
            <person name="Varga T."/>
            <person name="Slot J."/>
            <person name="Riley R."/>
            <person name="Boka B."/>
            <person name="Rigling D."/>
            <person name="Barry K."/>
            <person name="Lee J."/>
            <person name="Mihaltcheva S."/>
            <person name="LaButti K."/>
            <person name="Lipzen A."/>
            <person name="Waldron R."/>
            <person name="Moloney N.M."/>
            <person name="Sperisen C."/>
            <person name="Kredics L."/>
            <person name="Vagvoelgyi C."/>
            <person name="Patrignani A."/>
            <person name="Fitzpatrick D."/>
            <person name="Nagy I."/>
            <person name="Doyle S."/>
            <person name="Anderson J.B."/>
            <person name="Grigoriev I.V."/>
            <person name="Gueldener U."/>
            <person name="Muensterkoetter M."/>
            <person name="Nagy L.G."/>
        </authorList>
    </citation>
    <scope>NUCLEOTIDE SEQUENCE [LARGE SCALE GENOMIC DNA]</scope>
    <source>
        <strain evidence="2">28-4</strain>
    </source>
</reference>
<protein>
    <submittedName>
        <fullName evidence="1">Uncharacterized protein</fullName>
    </submittedName>
</protein>
<dbReference type="EMBL" id="KZ293421">
    <property type="protein sequence ID" value="PBK73231.1"/>
    <property type="molecule type" value="Genomic_DNA"/>
</dbReference>
<dbReference type="AlphaFoldDB" id="A0A2H3BQR9"/>
<keyword evidence="2" id="KW-1185">Reference proteome</keyword>
<dbReference type="Proteomes" id="UP000218334">
    <property type="component" value="Unassembled WGS sequence"/>
</dbReference>
<organism evidence="1 2">
    <name type="scientific">Armillaria solidipes</name>
    <dbReference type="NCBI Taxonomy" id="1076256"/>
    <lineage>
        <taxon>Eukaryota</taxon>
        <taxon>Fungi</taxon>
        <taxon>Dikarya</taxon>
        <taxon>Basidiomycota</taxon>
        <taxon>Agaricomycotina</taxon>
        <taxon>Agaricomycetes</taxon>
        <taxon>Agaricomycetidae</taxon>
        <taxon>Agaricales</taxon>
        <taxon>Marasmiineae</taxon>
        <taxon>Physalacriaceae</taxon>
        <taxon>Armillaria</taxon>
    </lineage>
</organism>
<proteinExistence type="predicted"/>
<evidence type="ECO:0000313" key="2">
    <source>
        <dbReference type="Proteomes" id="UP000218334"/>
    </source>
</evidence>
<sequence length="336" mass="38057">MPGAVDNLQTNSTTLALMPRQEATNVEVDDENSVAMLMAATEDLLHDISPLTCASSHPSSAYSVDDILEAAHHRRGRVDKLGLPYRREDQFPVPRLVPVLPFEMLQALSNHAYKYICSYNPECKQTRPKHETNKWDHIHSGSECRQATNAPGARTCPSLTSLFTSAVSRHLVWITLAMQVALVYEECPSYEDLLQEVEDLQIPLHKAASEELVKMYDEWLGLTIQIMQSLKDNLDLGDGIWKPRMIEYIIRYNLNEAAAAKARAADNDIKFMTRKGITHQYYIYMVYGEKDSHSFGTCLNAAKNTTIKLKNRKWYFCADIPKGIKEGFLMGLKITD</sequence>
<name>A0A2H3BQR9_9AGAR</name>
<accession>A0A2H3BQR9</accession>
<gene>
    <name evidence="1" type="ORF">ARMSODRAFT_972724</name>
</gene>
<evidence type="ECO:0000313" key="1">
    <source>
        <dbReference type="EMBL" id="PBK73231.1"/>
    </source>
</evidence>